<dbReference type="EnsemblPlants" id="AVESA.00010b.r2.6AG1051080.1">
    <property type="protein sequence ID" value="AVESA.00010b.r2.6AG1051080.1.CDS"/>
    <property type="gene ID" value="AVESA.00010b.r2.6AG1051080"/>
</dbReference>
<reference evidence="1" key="2">
    <citation type="submission" date="2025-09" db="UniProtKB">
        <authorList>
            <consortium name="EnsemblPlants"/>
        </authorList>
    </citation>
    <scope>IDENTIFICATION</scope>
</reference>
<name>A0ACD5YVV4_AVESA</name>
<proteinExistence type="predicted"/>
<organism evidence="1 2">
    <name type="scientific">Avena sativa</name>
    <name type="common">Oat</name>
    <dbReference type="NCBI Taxonomy" id="4498"/>
    <lineage>
        <taxon>Eukaryota</taxon>
        <taxon>Viridiplantae</taxon>
        <taxon>Streptophyta</taxon>
        <taxon>Embryophyta</taxon>
        <taxon>Tracheophyta</taxon>
        <taxon>Spermatophyta</taxon>
        <taxon>Magnoliopsida</taxon>
        <taxon>Liliopsida</taxon>
        <taxon>Poales</taxon>
        <taxon>Poaceae</taxon>
        <taxon>BOP clade</taxon>
        <taxon>Pooideae</taxon>
        <taxon>Poodae</taxon>
        <taxon>Poeae</taxon>
        <taxon>Poeae Chloroplast Group 1 (Aveneae type)</taxon>
        <taxon>Aveninae</taxon>
        <taxon>Avena</taxon>
    </lineage>
</organism>
<reference evidence="1" key="1">
    <citation type="submission" date="2021-05" db="EMBL/GenBank/DDBJ databases">
        <authorList>
            <person name="Scholz U."/>
            <person name="Mascher M."/>
            <person name="Fiebig A."/>
        </authorList>
    </citation>
    <scope>NUCLEOTIDE SEQUENCE [LARGE SCALE GENOMIC DNA]</scope>
</reference>
<accession>A0ACD5YVV4</accession>
<evidence type="ECO:0000313" key="2">
    <source>
        <dbReference type="Proteomes" id="UP001732700"/>
    </source>
</evidence>
<protein>
    <submittedName>
        <fullName evidence="1">Uncharacterized protein</fullName>
    </submittedName>
</protein>
<sequence>METERETKGGSLTVGSAKSPLHEEVISPYTENKKTLLHLAKDLAMDQEVTEESGTEAVEESMSAGGLDLAKVRNMKNKTRQDEEAGKTDASLSEAGRPEESVTEAGKAEEAVMVGSSISAAEVMGKETMQQQLLKDMSNRFAILDDLQEDEIDHRGKLAIEEEHMASNMMNPSDRGEESVKSAIMDQAEEGALVLVGMDSTDDGMSSAMRKKAVESGKRTQVHDISMNSSATEEGHAPSIVESGNKLLLQPADPSSSNWMTRLVRVQDDLHHYRGNWKTADEEMAFEAEDFAESRSCWESAWRTTCGSFDYMTALSSMQFTYYTPGRTRYNYAASTPPTLQIVSIKLAEIAGGLRWPLSLYGVVAIRDVVDRNRNFLFSCDSGQSQKLTQDDPFLRLVGPSRAVVFEDRINIKMELKVKDPTGSQDKPLITQAWDYHEPFNNVSTLGFKNCFCTIELCMQVVRKTIQATILGVQVVGDGPWPFKYGARVTCSPVPGKPGTPNNPESGEIVMVNSKDEAKLYGSDGYLHLQRNVISVETEGRLDVHIQAYSKSGKMFAKKHVRFLPQFSKISQRHCFVRGAEVEITVAWSLVATNKDTFMVLGRNSCGS</sequence>
<keyword evidence="2" id="KW-1185">Reference proteome</keyword>
<evidence type="ECO:0000313" key="1">
    <source>
        <dbReference type="EnsemblPlants" id="AVESA.00010b.r2.6AG1051080.1.CDS"/>
    </source>
</evidence>
<dbReference type="Proteomes" id="UP001732700">
    <property type="component" value="Chromosome 6A"/>
</dbReference>